<reference evidence="1 2" key="1">
    <citation type="journal article" date="2012" name="Eukaryot. Cell">
        <title>Genome sequence of the fungus Glarea lozoyensis: the first genome sequence of a species from the Helotiaceae family.</title>
        <authorList>
            <person name="Youssar L."/>
            <person name="Gruening B.A."/>
            <person name="Erxleben A."/>
            <person name="Guenther S."/>
            <person name="Huettel W."/>
        </authorList>
    </citation>
    <scope>NUCLEOTIDE SEQUENCE [LARGE SCALE GENOMIC DNA]</scope>
    <source>
        <strain evidence="2">ATCC 74030 / MF5533</strain>
    </source>
</reference>
<dbReference type="HOGENOM" id="CLU_2722462_0_0_1"/>
<name>H0ESZ4_GLAL7</name>
<gene>
    <name evidence="1" type="ORF">M7I_5811</name>
</gene>
<dbReference type="Proteomes" id="UP000005446">
    <property type="component" value="Unassembled WGS sequence"/>
</dbReference>
<dbReference type="InParanoid" id="H0ESZ4"/>
<protein>
    <submittedName>
        <fullName evidence="1">Uncharacterized protein</fullName>
    </submittedName>
</protein>
<accession>H0ESZ4</accession>
<evidence type="ECO:0000313" key="2">
    <source>
        <dbReference type="Proteomes" id="UP000005446"/>
    </source>
</evidence>
<organism evidence="1 2">
    <name type="scientific">Glarea lozoyensis (strain ATCC 74030 / MF5533)</name>
    <dbReference type="NCBI Taxonomy" id="1104152"/>
    <lineage>
        <taxon>Eukaryota</taxon>
        <taxon>Fungi</taxon>
        <taxon>Dikarya</taxon>
        <taxon>Ascomycota</taxon>
        <taxon>Pezizomycotina</taxon>
        <taxon>Leotiomycetes</taxon>
        <taxon>Helotiales</taxon>
        <taxon>Helotiaceae</taxon>
        <taxon>Glarea</taxon>
    </lineage>
</organism>
<keyword evidence="2" id="KW-1185">Reference proteome</keyword>
<comment type="caution">
    <text evidence="1">The sequence shown here is derived from an EMBL/GenBank/DDBJ whole genome shotgun (WGS) entry which is preliminary data.</text>
</comment>
<sequence length="72" mass="8251">MKDPMYSTFMVVSFHLSLIGKLSRAYMFPVREGQTCKKTRPETGKKTKLKLPSSLLNGTLSEMLTKSLRRVR</sequence>
<evidence type="ECO:0000313" key="1">
    <source>
        <dbReference type="EMBL" id="EHK98339.1"/>
    </source>
</evidence>
<dbReference type="AlphaFoldDB" id="H0ESZ4"/>
<dbReference type="EMBL" id="AGUE01000155">
    <property type="protein sequence ID" value="EHK98339.1"/>
    <property type="molecule type" value="Genomic_DNA"/>
</dbReference>
<proteinExistence type="predicted"/>